<evidence type="ECO:0000256" key="2">
    <source>
        <dbReference type="ARBA" id="ARBA00022692"/>
    </source>
</evidence>
<dbReference type="AlphaFoldDB" id="A0A1S4EPE3"/>
<dbReference type="SMART" id="SM01158">
    <property type="entry name" value="DUF1741"/>
    <property type="match status" value="1"/>
</dbReference>
<dbReference type="PANTHER" id="PTHR13608:SF3">
    <property type="entry name" value="ARMADILLO-LIKE HELICAL DOMAIN-CONTAINING PROTEIN 3"/>
    <property type="match status" value="1"/>
</dbReference>
<evidence type="ECO:0000256" key="3">
    <source>
        <dbReference type="ARBA" id="ARBA00022989"/>
    </source>
</evidence>
<dbReference type="Pfam" id="PF08427">
    <property type="entry name" value="ARMH3_C"/>
    <property type="match status" value="1"/>
</dbReference>
<proteinExistence type="predicted"/>
<reference evidence="7" key="1">
    <citation type="submission" date="2025-08" db="UniProtKB">
        <authorList>
            <consortium name="RefSeq"/>
        </authorList>
    </citation>
    <scope>IDENTIFICATION</scope>
</reference>
<evidence type="ECO:0000313" key="7">
    <source>
        <dbReference type="RefSeq" id="XP_017304055.1"/>
    </source>
</evidence>
<dbReference type="GO" id="GO:0016020">
    <property type="term" value="C:membrane"/>
    <property type="evidence" value="ECO:0007669"/>
    <property type="project" value="UniProtKB-SubCell"/>
</dbReference>
<evidence type="ECO:0000259" key="5">
    <source>
        <dbReference type="SMART" id="SM01158"/>
    </source>
</evidence>
<evidence type="ECO:0000256" key="4">
    <source>
        <dbReference type="ARBA" id="ARBA00023136"/>
    </source>
</evidence>
<keyword evidence="2" id="KW-0812">Transmembrane</keyword>
<gene>
    <name evidence="7" type="primary">LOC103520613</name>
</gene>
<name>A0A1S4EPE3_DIACI</name>
<dbReference type="InterPro" id="IPR013636">
    <property type="entry name" value="ARMH3_C"/>
</dbReference>
<dbReference type="RefSeq" id="XP_017304055.1">
    <property type="nucleotide sequence ID" value="XM_017448566.2"/>
</dbReference>
<feature type="domain" description="Armadillo-like helical" evidence="5">
    <location>
        <begin position="1"/>
        <end position="211"/>
    </location>
</feature>
<comment type="subcellular location">
    <subcellularLocation>
        <location evidence="1">Membrane</location>
    </subcellularLocation>
</comment>
<evidence type="ECO:0000313" key="6">
    <source>
        <dbReference type="Proteomes" id="UP000079169"/>
    </source>
</evidence>
<dbReference type="GO" id="GO:0005829">
    <property type="term" value="C:cytosol"/>
    <property type="evidence" value="ECO:0007669"/>
    <property type="project" value="TreeGrafter"/>
</dbReference>
<keyword evidence="6" id="KW-1185">Reference proteome</keyword>
<keyword evidence="3" id="KW-1133">Transmembrane helix</keyword>
<organism evidence="6 7">
    <name type="scientific">Diaphorina citri</name>
    <name type="common">Asian citrus psyllid</name>
    <dbReference type="NCBI Taxonomy" id="121845"/>
    <lineage>
        <taxon>Eukaryota</taxon>
        <taxon>Metazoa</taxon>
        <taxon>Ecdysozoa</taxon>
        <taxon>Arthropoda</taxon>
        <taxon>Hexapoda</taxon>
        <taxon>Insecta</taxon>
        <taxon>Pterygota</taxon>
        <taxon>Neoptera</taxon>
        <taxon>Paraneoptera</taxon>
        <taxon>Hemiptera</taxon>
        <taxon>Sternorrhyncha</taxon>
        <taxon>Psylloidea</taxon>
        <taxon>Psyllidae</taxon>
        <taxon>Diaphorininae</taxon>
        <taxon>Diaphorina</taxon>
    </lineage>
</organism>
<dbReference type="KEGG" id="dci:103520613"/>
<dbReference type="OMA" id="THKESCK"/>
<accession>A0A1S4EPE3</accession>
<dbReference type="PANTHER" id="PTHR13608">
    <property type="entry name" value="ARMADILLO-LIKE HELICAL DOMAIN-CONTAINING PROTEIN 3"/>
    <property type="match status" value="1"/>
</dbReference>
<dbReference type="GeneID" id="103520613"/>
<dbReference type="STRING" id="121845.A0A1S4EPE3"/>
<keyword evidence="4" id="KW-0472">Membrane</keyword>
<sequence>MSHMSKVFPIELYTLAVGIIHRILCYQKSYRVRSDYNWKTLWSSLITLLKFLHTNEAHLAKKMNIFHLGLQVINIFNLFITYGDTFLPSPSCYDELYYEIIRVHVIFDTLYSMAFKHSTIDSSFKHSALLLTNSLINVRAIINHLAPKIDAWLAKQALSTPSEDQILEIVRANYDSLTLKLQDNLDQFERYSENPKHISFFTYMARNEANVN</sequence>
<evidence type="ECO:0000256" key="1">
    <source>
        <dbReference type="ARBA" id="ARBA00004370"/>
    </source>
</evidence>
<dbReference type="PaxDb" id="121845-A0A1S4EPE3"/>
<dbReference type="InterPro" id="IPR039868">
    <property type="entry name" value="ARMD3-like"/>
</dbReference>
<protein>
    <submittedName>
        <fullName evidence="7">Armadillo-like helical domain-containing protein 3</fullName>
    </submittedName>
</protein>
<dbReference type="Proteomes" id="UP000079169">
    <property type="component" value="Unplaced"/>
</dbReference>